<accession>A0AAD5V7D0</accession>
<dbReference type="PANTHER" id="PTHR23151:SF82">
    <property type="entry name" value="PYRUVATE DEHYDROGENASE COMPLEX PROTEIN X COMPONENT, MITOCHONDRIAL"/>
    <property type="match status" value="1"/>
</dbReference>
<dbReference type="SUPFAM" id="SSF51230">
    <property type="entry name" value="Single hybrid motif"/>
    <property type="match status" value="1"/>
</dbReference>
<dbReference type="Proteomes" id="UP001212997">
    <property type="component" value="Unassembled WGS sequence"/>
</dbReference>
<dbReference type="InterPro" id="IPR004167">
    <property type="entry name" value="PSBD"/>
</dbReference>
<gene>
    <name evidence="7" type="ORF">NLI96_g4204</name>
</gene>
<dbReference type="Pfam" id="PF02817">
    <property type="entry name" value="E3_binding"/>
    <property type="match status" value="1"/>
</dbReference>
<dbReference type="InterPro" id="IPR045257">
    <property type="entry name" value="E2/Pdx1"/>
</dbReference>
<dbReference type="Pfam" id="PF00364">
    <property type="entry name" value="Biotin_lipoyl"/>
    <property type="match status" value="1"/>
</dbReference>
<dbReference type="PROSITE" id="PS00189">
    <property type="entry name" value="LIPOYL"/>
    <property type="match status" value="1"/>
</dbReference>
<keyword evidence="8" id="KW-1185">Reference proteome</keyword>
<feature type="domain" description="Peripheral subunit-binding (PSBD)" evidence="6">
    <location>
        <begin position="129"/>
        <end position="167"/>
    </location>
</feature>
<dbReference type="GO" id="GO:0045254">
    <property type="term" value="C:pyruvate dehydrogenase complex"/>
    <property type="evidence" value="ECO:0007669"/>
    <property type="project" value="InterPro"/>
</dbReference>
<dbReference type="InterPro" id="IPR036625">
    <property type="entry name" value="E3-bd_dom_sf"/>
</dbReference>
<comment type="similarity">
    <text evidence="1">Belongs to the 2-oxoacid dehydrogenase family.</text>
</comment>
<dbReference type="SUPFAM" id="SSF47005">
    <property type="entry name" value="Peripheral subunit-binding domain of 2-oxo acid dehydrogenase complex"/>
    <property type="match status" value="1"/>
</dbReference>
<comment type="caution">
    <text evidence="7">The sequence shown here is derived from an EMBL/GenBank/DDBJ whole genome shotgun (WGS) entry which is preliminary data.</text>
</comment>
<evidence type="ECO:0000259" key="5">
    <source>
        <dbReference type="PROSITE" id="PS50968"/>
    </source>
</evidence>
<proteinExistence type="inferred from homology"/>
<feature type="region of interest" description="Disordered" evidence="4">
    <location>
        <begin position="248"/>
        <end position="272"/>
    </location>
</feature>
<keyword evidence="3" id="KW-0809">Transit peptide</keyword>
<evidence type="ECO:0000256" key="1">
    <source>
        <dbReference type="ARBA" id="ARBA00007317"/>
    </source>
</evidence>
<dbReference type="Gene3D" id="2.40.50.100">
    <property type="match status" value="1"/>
</dbReference>
<organism evidence="7 8">
    <name type="scientific">Meripilus lineatus</name>
    <dbReference type="NCBI Taxonomy" id="2056292"/>
    <lineage>
        <taxon>Eukaryota</taxon>
        <taxon>Fungi</taxon>
        <taxon>Dikarya</taxon>
        <taxon>Basidiomycota</taxon>
        <taxon>Agaricomycotina</taxon>
        <taxon>Agaricomycetes</taxon>
        <taxon>Polyporales</taxon>
        <taxon>Meripilaceae</taxon>
        <taxon>Meripilus</taxon>
    </lineage>
</organism>
<sequence length="272" mass="28547">MSPTMTEGGIAQWKKKEGEAFSAGDVLLEIETDKATIDVEAQDDGIMGKILAPDGSRNVSVGKVIALLAEEGDDISNLQAPSEPSSSTSQPQASSSAPPPPPTTRPEPSNPTHSASPTHSHKTPSHSRPLFPSVLRLLSENDVANPEEIKGTGVRGMLTKGDVLTYLGKASSPLGSFKAALEAEKKKDERVVAKESGKQPEPVILDGLSVRRVIATNMLEASIKARTMPASTIPIDFDSIIADYLPPSKSAIPPPVSPQSSKGGSNPFEGLL</sequence>
<dbReference type="CDD" id="cd06849">
    <property type="entry name" value="lipoyl_domain"/>
    <property type="match status" value="1"/>
</dbReference>
<feature type="region of interest" description="Disordered" evidence="4">
    <location>
        <begin position="75"/>
        <end position="131"/>
    </location>
</feature>
<dbReference type="PROSITE" id="PS50968">
    <property type="entry name" value="BIOTINYL_LIPOYL"/>
    <property type="match status" value="1"/>
</dbReference>
<evidence type="ECO:0008006" key="9">
    <source>
        <dbReference type="Google" id="ProtNLM"/>
    </source>
</evidence>
<dbReference type="AlphaFoldDB" id="A0AAD5V7D0"/>
<evidence type="ECO:0000256" key="2">
    <source>
        <dbReference type="ARBA" id="ARBA00022823"/>
    </source>
</evidence>
<evidence type="ECO:0000259" key="6">
    <source>
        <dbReference type="PROSITE" id="PS51826"/>
    </source>
</evidence>
<evidence type="ECO:0000256" key="4">
    <source>
        <dbReference type="SAM" id="MobiDB-lite"/>
    </source>
</evidence>
<dbReference type="Gene3D" id="4.10.320.10">
    <property type="entry name" value="E3-binding domain"/>
    <property type="match status" value="1"/>
</dbReference>
<keyword evidence="2" id="KW-0450">Lipoyl</keyword>
<dbReference type="GO" id="GO:0006086">
    <property type="term" value="P:pyruvate decarboxylation to acetyl-CoA"/>
    <property type="evidence" value="ECO:0007669"/>
    <property type="project" value="InterPro"/>
</dbReference>
<dbReference type="InterPro" id="IPR003016">
    <property type="entry name" value="2-oxoA_DH_lipoyl-BS"/>
</dbReference>
<evidence type="ECO:0000313" key="8">
    <source>
        <dbReference type="Proteomes" id="UP001212997"/>
    </source>
</evidence>
<feature type="compositionally biased region" description="Low complexity" evidence="4">
    <location>
        <begin position="79"/>
        <end position="96"/>
    </location>
</feature>
<protein>
    <recommendedName>
        <fullName evidence="9">Single hybrid motif-containing protein</fullName>
    </recommendedName>
</protein>
<dbReference type="PANTHER" id="PTHR23151">
    <property type="entry name" value="DIHYDROLIPOAMIDE ACETYL/SUCCINYL-TRANSFERASE-RELATED"/>
    <property type="match status" value="1"/>
</dbReference>
<dbReference type="InterPro" id="IPR011053">
    <property type="entry name" value="Single_hybrid_motif"/>
</dbReference>
<dbReference type="PROSITE" id="PS51826">
    <property type="entry name" value="PSBD"/>
    <property type="match status" value="1"/>
</dbReference>
<dbReference type="EMBL" id="JANAWD010000119">
    <property type="protein sequence ID" value="KAJ3486501.1"/>
    <property type="molecule type" value="Genomic_DNA"/>
</dbReference>
<feature type="domain" description="Lipoyl-binding" evidence="5">
    <location>
        <begin position="1"/>
        <end position="69"/>
    </location>
</feature>
<dbReference type="GO" id="GO:0004742">
    <property type="term" value="F:dihydrolipoyllysine-residue acetyltransferase activity"/>
    <property type="evidence" value="ECO:0007669"/>
    <property type="project" value="TreeGrafter"/>
</dbReference>
<evidence type="ECO:0000313" key="7">
    <source>
        <dbReference type="EMBL" id="KAJ3486501.1"/>
    </source>
</evidence>
<evidence type="ECO:0000256" key="3">
    <source>
        <dbReference type="ARBA" id="ARBA00022946"/>
    </source>
</evidence>
<name>A0AAD5V7D0_9APHY</name>
<reference evidence="7" key="1">
    <citation type="submission" date="2022-07" db="EMBL/GenBank/DDBJ databases">
        <title>Genome Sequence of Physisporinus lineatus.</title>
        <authorList>
            <person name="Buettner E."/>
        </authorList>
    </citation>
    <scope>NUCLEOTIDE SEQUENCE</scope>
    <source>
        <strain evidence="7">VT162</strain>
    </source>
</reference>
<dbReference type="FunFam" id="2.40.50.100:FF:000010">
    <property type="entry name" value="Acetyltransferase component of pyruvate dehydrogenase complex"/>
    <property type="match status" value="1"/>
</dbReference>
<feature type="region of interest" description="Disordered" evidence="4">
    <location>
        <begin position="1"/>
        <end position="21"/>
    </location>
</feature>
<feature type="compositionally biased region" description="Pro residues" evidence="4">
    <location>
        <begin position="97"/>
        <end position="109"/>
    </location>
</feature>
<dbReference type="InterPro" id="IPR000089">
    <property type="entry name" value="Biotin_lipoyl"/>
</dbReference>